<accession>A0A8D8N978</accession>
<proteinExistence type="predicted"/>
<keyword evidence="1" id="KW-0472">Membrane</keyword>
<keyword evidence="1" id="KW-1133">Transmembrane helix</keyword>
<dbReference type="AlphaFoldDB" id="A0A8D8N978"/>
<organism evidence="2">
    <name type="scientific">Culex pipiens</name>
    <name type="common">House mosquito</name>
    <dbReference type="NCBI Taxonomy" id="7175"/>
    <lineage>
        <taxon>Eukaryota</taxon>
        <taxon>Metazoa</taxon>
        <taxon>Ecdysozoa</taxon>
        <taxon>Arthropoda</taxon>
        <taxon>Hexapoda</taxon>
        <taxon>Insecta</taxon>
        <taxon>Pterygota</taxon>
        <taxon>Neoptera</taxon>
        <taxon>Endopterygota</taxon>
        <taxon>Diptera</taxon>
        <taxon>Nematocera</taxon>
        <taxon>Culicoidea</taxon>
        <taxon>Culicidae</taxon>
        <taxon>Culicinae</taxon>
        <taxon>Culicini</taxon>
        <taxon>Culex</taxon>
        <taxon>Culex</taxon>
    </lineage>
</organism>
<reference evidence="2" key="1">
    <citation type="submission" date="2021-05" db="EMBL/GenBank/DDBJ databases">
        <authorList>
            <person name="Alioto T."/>
            <person name="Alioto T."/>
            <person name="Gomez Garrido J."/>
        </authorList>
    </citation>
    <scope>NUCLEOTIDE SEQUENCE</scope>
</reference>
<dbReference type="EMBL" id="HBUE01256364">
    <property type="protein sequence ID" value="CAG6556704.1"/>
    <property type="molecule type" value="Transcribed_RNA"/>
</dbReference>
<name>A0A8D8N978_CULPI</name>
<dbReference type="EMBL" id="HBUE01151363">
    <property type="protein sequence ID" value="CAG6505405.1"/>
    <property type="molecule type" value="Transcribed_RNA"/>
</dbReference>
<evidence type="ECO:0000256" key="1">
    <source>
        <dbReference type="SAM" id="Phobius"/>
    </source>
</evidence>
<evidence type="ECO:0000313" key="2">
    <source>
        <dbReference type="EMBL" id="CAG6556704.1"/>
    </source>
</evidence>
<keyword evidence="1" id="KW-0812">Transmembrane</keyword>
<sequence length="115" mass="13052">MDVLSCLPVSPLRPIFFFQSSLCRNLFHLFFFWTFGWALRGFRCRYQAGHLTLRSGRVQSGGSVADAWMVLRSVARRISPFFAEQLNYRSGCCCSWVSSSLNLLPLICVFLAAST</sequence>
<protein>
    <submittedName>
        <fullName evidence="2">(northern house mosquito) hypothetical protein</fullName>
    </submittedName>
</protein>
<dbReference type="EMBL" id="HBUE01024836">
    <property type="protein sequence ID" value="CAG6454161.1"/>
    <property type="molecule type" value="Transcribed_RNA"/>
</dbReference>
<feature type="transmembrane region" description="Helical" evidence="1">
    <location>
        <begin position="15"/>
        <end position="39"/>
    </location>
</feature>